<keyword evidence="1" id="KW-0175">Coiled coil</keyword>
<organism evidence="3 4">
    <name type="scientific">Candidatus Scalindua brodae</name>
    <dbReference type="NCBI Taxonomy" id="237368"/>
    <lineage>
        <taxon>Bacteria</taxon>
        <taxon>Pseudomonadati</taxon>
        <taxon>Planctomycetota</taxon>
        <taxon>Candidatus Brocadiia</taxon>
        <taxon>Candidatus Brocadiales</taxon>
        <taxon>Candidatus Scalinduaceae</taxon>
        <taxon>Candidatus Scalindua</taxon>
    </lineage>
</organism>
<feature type="coiled-coil region" evidence="1">
    <location>
        <begin position="106"/>
        <end position="140"/>
    </location>
</feature>
<protein>
    <submittedName>
        <fullName evidence="3">Mechanosensitive channel MscK</fullName>
    </submittedName>
</protein>
<feature type="coiled-coil region" evidence="1">
    <location>
        <begin position="175"/>
        <end position="288"/>
    </location>
</feature>
<sequence>MPKTNYRLKECILSFMCLSTLLFNGCTFTMPKPSKSSSSDIEKDKTGSNKPSVINNEIRADETDAKQGIPFTMAGKPQNKPPDMSGKGYLSEWPSMGVEMVDRDGELEVSEKVKNLEARLKEEKNERKKTDILVEELSKKISAFQVAEAVAARPGTGYLSDGSTIALGIVDGDDELRVLKKIKKLEARLEEEENKVKSLNEELADLQTAKEKVENDFANSKKSLQENIDNLLKEINVLESTVKETESRAIAAENELLPIKKELLKVQISETKVQQELYKLKIEKLKKNEE</sequence>
<accession>A0A0B0ELF1</accession>
<dbReference type="AlphaFoldDB" id="A0A0B0ELF1"/>
<reference evidence="3 4" key="1">
    <citation type="submission" date="2014-10" db="EMBL/GenBank/DDBJ databases">
        <title>Draft genome of anammox bacterium scalindua brodae, obtained using differential coverage binning of sequence data from two enrichment reactors.</title>
        <authorList>
            <person name="Speth D.R."/>
            <person name="Russ L."/>
            <person name="Kartal B."/>
            <person name="Op den Camp H.J."/>
            <person name="Dutilh B.E."/>
            <person name="Jetten M.S."/>
        </authorList>
    </citation>
    <scope>NUCLEOTIDE SEQUENCE [LARGE SCALE GENOMIC DNA]</scope>
    <source>
        <strain evidence="3">RU1</strain>
    </source>
</reference>
<dbReference type="EMBL" id="JRYO01000193">
    <property type="protein sequence ID" value="KHE91530.1"/>
    <property type="molecule type" value="Genomic_DNA"/>
</dbReference>
<feature type="region of interest" description="Disordered" evidence="2">
    <location>
        <begin position="32"/>
        <end position="83"/>
    </location>
</feature>
<evidence type="ECO:0000313" key="4">
    <source>
        <dbReference type="Proteomes" id="UP000030652"/>
    </source>
</evidence>
<comment type="caution">
    <text evidence="3">The sequence shown here is derived from an EMBL/GenBank/DDBJ whole genome shotgun (WGS) entry which is preliminary data.</text>
</comment>
<dbReference type="Proteomes" id="UP000030652">
    <property type="component" value="Unassembled WGS sequence"/>
</dbReference>
<evidence type="ECO:0000256" key="1">
    <source>
        <dbReference type="SAM" id="Coils"/>
    </source>
</evidence>
<gene>
    <name evidence="3" type="primary">mscK</name>
    <name evidence="3" type="ORF">SCABRO_02740</name>
</gene>
<evidence type="ECO:0000256" key="2">
    <source>
        <dbReference type="SAM" id="MobiDB-lite"/>
    </source>
</evidence>
<proteinExistence type="predicted"/>
<name>A0A0B0ELF1_9BACT</name>
<evidence type="ECO:0000313" key="3">
    <source>
        <dbReference type="EMBL" id="KHE91530.1"/>
    </source>
</evidence>